<organism evidence="6 7">
    <name type="scientific">Bacillus salacetis</name>
    <dbReference type="NCBI Taxonomy" id="2315464"/>
    <lineage>
        <taxon>Bacteria</taxon>
        <taxon>Bacillati</taxon>
        <taxon>Bacillota</taxon>
        <taxon>Bacilli</taxon>
        <taxon>Bacillales</taxon>
        <taxon>Bacillaceae</taxon>
        <taxon>Bacillus</taxon>
    </lineage>
</organism>
<evidence type="ECO:0000259" key="5">
    <source>
        <dbReference type="PROSITE" id="PS50977"/>
    </source>
</evidence>
<protein>
    <submittedName>
        <fullName evidence="6">TetR/AcrR family transcriptional regulator</fullName>
    </submittedName>
</protein>
<dbReference type="RefSeq" id="WP_119547097.1">
    <property type="nucleotide sequence ID" value="NZ_QXIR01000014.1"/>
</dbReference>
<accession>A0A3A1R2A0</accession>
<dbReference type="OrthoDB" id="71867at2"/>
<dbReference type="AlphaFoldDB" id="A0A3A1R2A0"/>
<sequence>MSPRMGLTRMKVVDTAGEMADHKGIEYVTIANLAKELEIRPPSLYNHIKGLNELRTEMAVQGLNGLYSEMKSGAEGKEGDDSIQSLGASYLNYARKHPGLYEAALLAPDPRDEEVQNAGNQIVNLSLEELKYLKLSPENALHAVRGLRSLFHGFASLEHKGGFGLDLSVEESLRRMIGAFLSGMRV</sequence>
<comment type="caution">
    <text evidence="6">The sequence shown here is derived from an EMBL/GenBank/DDBJ whole genome shotgun (WGS) entry which is preliminary data.</text>
</comment>
<evidence type="ECO:0000256" key="3">
    <source>
        <dbReference type="ARBA" id="ARBA00023163"/>
    </source>
</evidence>
<name>A0A3A1R2A0_9BACI</name>
<dbReference type="EMBL" id="QXIR01000014">
    <property type="protein sequence ID" value="RIW33310.1"/>
    <property type="molecule type" value="Genomic_DNA"/>
</dbReference>
<evidence type="ECO:0000256" key="4">
    <source>
        <dbReference type="PROSITE-ProRule" id="PRU00335"/>
    </source>
</evidence>
<dbReference type="Gene3D" id="1.10.357.10">
    <property type="entry name" value="Tetracycline Repressor, domain 2"/>
    <property type="match status" value="1"/>
</dbReference>
<dbReference type="Proteomes" id="UP000265801">
    <property type="component" value="Unassembled WGS sequence"/>
</dbReference>
<dbReference type="InterPro" id="IPR025996">
    <property type="entry name" value="MT1864/Rv1816-like_C"/>
</dbReference>
<gene>
    <name evidence="6" type="ORF">D3H55_11670</name>
</gene>
<dbReference type="Gene3D" id="1.10.10.60">
    <property type="entry name" value="Homeodomain-like"/>
    <property type="match status" value="1"/>
</dbReference>
<dbReference type="Pfam" id="PF13305">
    <property type="entry name" value="TetR_C_33"/>
    <property type="match status" value="1"/>
</dbReference>
<dbReference type="InterPro" id="IPR036271">
    <property type="entry name" value="Tet_transcr_reg_TetR-rel_C_sf"/>
</dbReference>
<evidence type="ECO:0000256" key="1">
    <source>
        <dbReference type="ARBA" id="ARBA00023015"/>
    </source>
</evidence>
<proteinExistence type="predicted"/>
<dbReference type="GO" id="GO:0003677">
    <property type="term" value="F:DNA binding"/>
    <property type="evidence" value="ECO:0007669"/>
    <property type="project" value="UniProtKB-UniRule"/>
</dbReference>
<keyword evidence="1" id="KW-0805">Transcription regulation</keyword>
<dbReference type="PROSITE" id="PS50977">
    <property type="entry name" value="HTH_TETR_2"/>
    <property type="match status" value="1"/>
</dbReference>
<evidence type="ECO:0000313" key="7">
    <source>
        <dbReference type="Proteomes" id="UP000265801"/>
    </source>
</evidence>
<feature type="domain" description="HTH tetR-type" evidence="5">
    <location>
        <begin position="6"/>
        <end position="66"/>
    </location>
</feature>
<dbReference type="InterPro" id="IPR009057">
    <property type="entry name" value="Homeodomain-like_sf"/>
</dbReference>
<dbReference type="SUPFAM" id="SSF46689">
    <property type="entry name" value="Homeodomain-like"/>
    <property type="match status" value="1"/>
</dbReference>
<reference evidence="6 7" key="1">
    <citation type="submission" date="2018-09" db="EMBL/GenBank/DDBJ databases">
        <title>Bacillus saliacetes sp. nov., isolated from Thai shrimp paste (Ka-pi).</title>
        <authorList>
            <person name="Daroonpunt R."/>
            <person name="Tanasupawat S."/>
            <person name="Yiamsombut S."/>
        </authorList>
    </citation>
    <scope>NUCLEOTIDE SEQUENCE [LARGE SCALE GENOMIC DNA]</scope>
    <source>
        <strain evidence="6 7">SKP7-4</strain>
    </source>
</reference>
<evidence type="ECO:0000256" key="2">
    <source>
        <dbReference type="ARBA" id="ARBA00023125"/>
    </source>
</evidence>
<dbReference type="SUPFAM" id="SSF48498">
    <property type="entry name" value="Tetracyclin repressor-like, C-terminal domain"/>
    <property type="match status" value="1"/>
</dbReference>
<feature type="DNA-binding region" description="H-T-H motif" evidence="4">
    <location>
        <begin position="29"/>
        <end position="48"/>
    </location>
</feature>
<keyword evidence="2 4" id="KW-0238">DNA-binding</keyword>
<dbReference type="InterPro" id="IPR001647">
    <property type="entry name" value="HTH_TetR"/>
</dbReference>
<keyword evidence="3" id="KW-0804">Transcription</keyword>
<evidence type="ECO:0000313" key="6">
    <source>
        <dbReference type="EMBL" id="RIW33310.1"/>
    </source>
</evidence>
<keyword evidence="7" id="KW-1185">Reference proteome</keyword>